<keyword evidence="3 5" id="KW-1133">Transmembrane helix</keyword>
<evidence type="ECO:0000256" key="2">
    <source>
        <dbReference type="ARBA" id="ARBA00022692"/>
    </source>
</evidence>
<dbReference type="InterPro" id="IPR011701">
    <property type="entry name" value="MFS"/>
</dbReference>
<dbReference type="InterPro" id="IPR036259">
    <property type="entry name" value="MFS_trans_sf"/>
</dbReference>
<feature type="transmembrane region" description="Helical" evidence="5">
    <location>
        <begin position="183"/>
        <end position="205"/>
    </location>
</feature>
<feature type="transmembrane region" description="Helical" evidence="5">
    <location>
        <begin position="266"/>
        <end position="285"/>
    </location>
</feature>
<comment type="caution">
    <text evidence="7">The sequence shown here is derived from an EMBL/GenBank/DDBJ whole genome shotgun (WGS) entry which is preliminary data.</text>
</comment>
<dbReference type="Gene3D" id="1.20.1250.20">
    <property type="entry name" value="MFS general substrate transporter like domains"/>
    <property type="match status" value="1"/>
</dbReference>
<dbReference type="GO" id="GO:0005886">
    <property type="term" value="C:plasma membrane"/>
    <property type="evidence" value="ECO:0007669"/>
    <property type="project" value="TreeGrafter"/>
</dbReference>
<feature type="domain" description="Major facilitator superfamily (MFS) profile" evidence="6">
    <location>
        <begin position="30"/>
        <end position="449"/>
    </location>
</feature>
<feature type="transmembrane region" description="Helical" evidence="5">
    <location>
        <begin position="21"/>
        <end position="40"/>
    </location>
</feature>
<keyword evidence="8" id="KW-1185">Reference proteome</keyword>
<feature type="transmembrane region" description="Helical" evidence="5">
    <location>
        <begin position="121"/>
        <end position="142"/>
    </location>
</feature>
<dbReference type="PROSITE" id="PS50850">
    <property type="entry name" value="MFS"/>
    <property type="match status" value="1"/>
</dbReference>
<feature type="transmembrane region" description="Helical" evidence="5">
    <location>
        <begin position="357"/>
        <end position="380"/>
    </location>
</feature>
<feature type="transmembrane region" description="Helical" evidence="5">
    <location>
        <begin position="60"/>
        <end position="85"/>
    </location>
</feature>
<dbReference type="Pfam" id="PF07690">
    <property type="entry name" value="MFS_1"/>
    <property type="match status" value="1"/>
</dbReference>
<feature type="transmembrane region" description="Helical" evidence="5">
    <location>
        <begin position="305"/>
        <end position="325"/>
    </location>
</feature>
<dbReference type="PANTHER" id="PTHR23508:SF10">
    <property type="entry name" value="CARBOXYLIC ACID TRANSPORTER PROTEIN HOMOLOG"/>
    <property type="match status" value="1"/>
</dbReference>
<dbReference type="Proteomes" id="UP000537161">
    <property type="component" value="Unassembled WGS sequence"/>
</dbReference>
<name>A0A7W9B8K0_9SPHN</name>
<organism evidence="7 8">
    <name type="scientific">Sphingopyxis panaciterrulae</name>
    <dbReference type="NCBI Taxonomy" id="462372"/>
    <lineage>
        <taxon>Bacteria</taxon>
        <taxon>Pseudomonadati</taxon>
        <taxon>Pseudomonadota</taxon>
        <taxon>Alphaproteobacteria</taxon>
        <taxon>Sphingomonadales</taxon>
        <taxon>Sphingomonadaceae</taxon>
        <taxon>Sphingopyxis</taxon>
    </lineage>
</organism>
<dbReference type="SUPFAM" id="SSF103473">
    <property type="entry name" value="MFS general substrate transporter"/>
    <property type="match status" value="1"/>
</dbReference>
<gene>
    <name evidence="7" type="ORF">FHR21_003606</name>
</gene>
<feature type="transmembrane region" description="Helical" evidence="5">
    <location>
        <begin position="423"/>
        <end position="445"/>
    </location>
</feature>
<evidence type="ECO:0000256" key="1">
    <source>
        <dbReference type="ARBA" id="ARBA00004141"/>
    </source>
</evidence>
<dbReference type="RefSeq" id="WP_184100781.1">
    <property type="nucleotide sequence ID" value="NZ_JACIJH010000016.1"/>
</dbReference>
<evidence type="ECO:0000259" key="6">
    <source>
        <dbReference type="PROSITE" id="PS50850"/>
    </source>
</evidence>
<feature type="transmembrane region" description="Helical" evidence="5">
    <location>
        <begin position="97"/>
        <end position="115"/>
    </location>
</feature>
<evidence type="ECO:0000256" key="4">
    <source>
        <dbReference type="ARBA" id="ARBA00023136"/>
    </source>
</evidence>
<feature type="transmembrane region" description="Helical" evidence="5">
    <location>
        <begin position="332"/>
        <end position="351"/>
    </location>
</feature>
<keyword evidence="2 5" id="KW-0812">Transmembrane</keyword>
<sequence>MNGIIGASRSAFDYSRQIREGGLSARQGLVLLMLGLLVLFDGMDNQLLGLIAHDMSQDLGVPISAFGLVFSSALIGAIAGALLLSAAADQWLGRKRVVILGMSLAGTGTLLTAHAETLVELIGVRFLTGIGLGAALPILISLASEFAPQRHSRLVVSLMIAFVPLGSLLGSVMARAILPHSGWHALLYAAGCGTVALTVLTALIVPESIAFLVHRKRDQPAAVVAVRKLFGVVGIASVVVDEDREAEANSRKLPVARLFDANLRKLTILFWIAFFMDQAILYFVMNWTPALLLKAGMSSTAGINAAAMFGLGGAAGTIAQGWLTTRFGIYKVMIAEIFVYIAAMMSLPTMLGDPEMASALVFVIAATICAYHAGLINLILESFPEAIRSTAFGWAFGIGRIGAAGAPVVAGVFLGWGWSSALIFLWAAVLGMITGAALLGVRLVLSRRSGESPAGDGSALGAA</sequence>
<proteinExistence type="predicted"/>
<dbReference type="AlphaFoldDB" id="A0A7W9B8K0"/>
<evidence type="ECO:0000313" key="8">
    <source>
        <dbReference type="Proteomes" id="UP000537161"/>
    </source>
</evidence>
<comment type="subcellular location">
    <subcellularLocation>
        <location evidence="1">Membrane</location>
        <topology evidence="1">Multi-pass membrane protein</topology>
    </subcellularLocation>
</comment>
<evidence type="ECO:0000313" key="7">
    <source>
        <dbReference type="EMBL" id="MBB5708227.1"/>
    </source>
</evidence>
<evidence type="ECO:0000256" key="5">
    <source>
        <dbReference type="SAM" id="Phobius"/>
    </source>
</evidence>
<keyword evidence="4 5" id="KW-0472">Membrane</keyword>
<protein>
    <submittedName>
        <fullName evidence="7">AAHS family 4-hydroxybenzoate transporter-like MFS transporter</fullName>
    </submittedName>
</protein>
<accession>A0A7W9B8K0</accession>
<dbReference type="InterPro" id="IPR020846">
    <property type="entry name" value="MFS_dom"/>
</dbReference>
<dbReference type="PANTHER" id="PTHR23508">
    <property type="entry name" value="CARBOXYLIC ACID TRANSPORTER PROTEIN HOMOLOG"/>
    <property type="match status" value="1"/>
</dbReference>
<dbReference type="GO" id="GO:0046943">
    <property type="term" value="F:carboxylic acid transmembrane transporter activity"/>
    <property type="evidence" value="ECO:0007669"/>
    <property type="project" value="TreeGrafter"/>
</dbReference>
<feature type="transmembrane region" description="Helical" evidence="5">
    <location>
        <begin position="154"/>
        <end position="177"/>
    </location>
</feature>
<dbReference type="EMBL" id="JACIJH010000016">
    <property type="protein sequence ID" value="MBB5708227.1"/>
    <property type="molecule type" value="Genomic_DNA"/>
</dbReference>
<reference evidence="7 8" key="1">
    <citation type="submission" date="2020-08" db="EMBL/GenBank/DDBJ databases">
        <title>Genomic Encyclopedia of Type Strains, Phase IV (KMG-IV): sequencing the most valuable type-strain genomes for metagenomic binning, comparative biology and taxonomic classification.</title>
        <authorList>
            <person name="Goeker M."/>
        </authorList>
    </citation>
    <scope>NUCLEOTIDE SEQUENCE [LARGE SCALE GENOMIC DNA]</scope>
    <source>
        <strain evidence="7 8">DSM 27163</strain>
    </source>
</reference>
<evidence type="ECO:0000256" key="3">
    <source>
        <dbReference type="ARBA" id="ARBA00022989"/>
    </source>
</evidence>
<feature type="transmembrane region" description="Helical" evidence="5">
    <location>
        <begin position="392"/>
        <end position="417"/>
    </location>
</feature>